<dbReference type="NCBIfam" id="NF037997">
    <property type="entry name" value="Na_Pi_symport"/>
    <property type="match status" value="1"/>
</dbReference>
<dbReference type="Proteomes" id="UP001431784">
    <property type="component" value="Unassembled WGS sequence"/>
</dbReference>
<name>A0ABT5T5H1_9RHOB</name>
<protein>
    <submittedName>
        <fullName evidence="8">Na/Pi cotransporter family protein</fullName>
    </submittedName>
</protein>
<keyword evidence="5 6" id="KW-0472">Membrane</keyword>
<evidence type="ECO:0000313" key="8">
    <source>
        <dbReference type="EMBL" id="MDD7969965.1"/>
    </source>
</evidence>
<feature type="domain" description="PhoU" evidence="7">
    <location>
        <begin position="351"/>
        <end position="432"/>
    </location>
</feature>
<dbReference type="RefSeq" id="WP_274350519.1">
    <property type="nucleotide sequence ID" value="NZ_JAQZSM010000002.1"/>
</dbReference>
<dbReference type="InterPro" id="IPR038078">
    <property type="entry name" value="PhoU-like_sf"/>
</dbReference>
<evidence type="ECO:0000256" key="1">
    <source>
        <dbReference type="ARBA" id="ARBA00004651"/>
    </source>
</evidence>
<dbReference type="Gene3D" id="1.20.58.220">
    <property type="entry name" value="Phosphate transport system protein phou homolog 2, domain 2"/>
    <property type="match status" value="1"/>
</dbReference>
<evidence type="ECO:0000256" key="6">
    <source>
        <dbReference type="SAM" id="Phobius"/>
    </source>
</evidence>
<comment type="subcellular location">
    <subcellularLocation>
        <location evidence="1">Cell membrane</location>
        <topology evidence="1">Multi-pass membrane protein</topology>
    </subcellularLocation>
</comment>
<feature type="transmembrane region" description="Helical" evidence="6">
    <location>
        <begin position="183"/>
        <end position="209"/>
    </location>
</feature>
<evidence type="ECO:0000256" key="5">
    <source>
        <dbReference type="ARBA" id="ARBA00023136"/>
    </source>
</evidence>
<evidence type="ECO:0000313" key="9">
    <source>
        <dbReference type="Proteomes" id="UP001431784"/>
    </source>
</evidence>
<evidence type="ECO:0000256" key="2">
    <source>
        <dbReference type="ARBA" id="ARBA00022475"/>
    </source>
</evidence>
<feature type="transmembrane region" description="Helical" evidence="6">
    <location>
        <begin position="252"/>
        <end position="274"/>
    </location>
</feature>
<feature type="transmembrane region" description="Helical" evidence="6">
    <location>
        <begin position="12"/>
        <end position="31"/>
    </location>
</feature>
<dbReference type="PANTHER" id="PTHR10010">
    <property type="entry name" value="SOLUTE CARRIER FAMILY 34 SODIUM PHOSPHATE , MEMBER 2-RELATED"/>
    <property type="match status" value="1"/>
</dbReference>
<sequence>MQSTCWKVDKISSTLILINLLGAGALLLWGLRMIKTGMLRAFGASLRHWIGKSTGNRFSAVGVGVLATIAVQSSTATAVITASFAARDLVSGMMAQAIILGANFGTSIAAYFLSLELSWLSPVLILCGVITFSNSSYAMGKGIGRAILGLGLMLLALSLMGQATEPVRTSEAVISVLFHLGNAPAFALLFATGLAFLASSSLAVVLFVVLLGQANIVTAELALVLVAGANLGGAIPPYLAVYSEGVQARRLAVTNLAIRAAGAIALTVLSGLIAPRMAQLWPDTGTVALVAHIGFSTVLLVVFLPFLGPLARLAEMLMPQPAETRVMPRYLDESALSTPVLALSAAARETLRLGDMVRDMLETSMIALKSSDPAVRTQLSDLEDDIDRVHSEIKLYLSRLGREELDDADTRRATEIMSYAVNLEHIGDIIDNGLSELAAKKAKRKLSFSSEGMAEIVQFYDRTLEILQVAQSVFLSRDLNLARQLVSYKSDVRRLETESAERHLKRLKEQRTETVETSGLHLDILRDLKRVNAHLISVAYPILDDLGALRETRLRSNHES</sequence>
<feature type="transmembrane region" description="Helical" evidence="6">
    <location>
        <begin position="119"/>
        <end position="139"/>
    </location>
</feature>
<dbReference type="Pfam" id="PF02690">
    <property type="entry name" value="Na_Pi_cotrans"/>
    <property type="match status" value="1"/>
</dbReference>
<reference evidence="8" key="1">
    <citation type="submission" date="2023-02" db="EMBL/GenBank/DDBJ databases">
        <title>Description of Roseinatronobacter alkalisoli sp. nov., an alkaliphilic bacerium isolated from soda soil.</title>
        <authorList>
            <person name="Wei W."/>
        </authorList>
    </citation>
    <scope>NUCLEOTIDE SEQUENCE</scope>
    <source>
        <strain evidence="8">HJB301</strain>
    </source>
</reference>
<feature type="transmembrane region" description="Helical" evidence="6">
    <location>
        <begin position="221"/>
        <end position="240"/>
    </location>
</feature>
<dbReference type="EMBL" id="JAQZSM010000002">
    <property type="protein sequence ID" value="MDD7969965.1"/>
    <property type="molecule type" value="Genomic_DNA"/>
</dbReference>
<keyword evidence="4 6" id="KW-1133">Transmembrane helix</keyword>
<gene>
    <name evidence="8" type="ORF">PUT78_02540</name>
</gene>
<dbReference type="SUPFAM" id="SSF109755">
    <property type="entry name" value="PhoU-like"/>
    <property type="match status" value="1"/>
</dbReference>
<keyword evidence="9" id="KW-1185">Reference proteome</keyword>
<proteinExistence type="predicted"/>
<evidence type="ECO:0000259" key="7">
    <source>
        <dbReference type="Pfam" id="PF01895"/>
    </source>
</evidence>
<keyword evidence="3 6" id="KW-0812">Transmembrane</keyword>
<feature type="domain" description="PhoU" evidence="7">
    <location>
        <begin position="459"/>
        <end position="539"/>
    </location>
</feature>
<evidence type="ECO:0000256" key="4">
    <source>
        <dbReference type="ARBA" id="ARBA00022989"/>
    </source>
</evidence>
<feature type="transmembrane region" description="Helical" evidence="6">
    <location>
        <begin position="93"/>
        <end position="113"/>
    </location>
</feature>
<evidence type="ECO:0000256" key="3">
    <source>
        <dbReference type="ARBA" id="ARBA00022692"/>
    </source>
</evidence>
<feature type="transmembrane region" description="Helical" evidence="6">
    <location>
        <begin position="146"/>
        <end position="163"/>
    </location>
</feature>
<dbReference type="InterPro" id="IPR003841">
    <property type="entry name" value="Na/Pi_transpt"/>
</dbReference>
<comment type="caution">
    <text evidence="8">The sequence shown here is derived from an EMBL/GenBank/DDBJ whole genome shotgun (WGS) entry which is preliminary data.</text>
</comment>
<keyword evidence="2" id="KW-1003">Cell membrane</keyword>
<accession>A0ABT5T5H1</accession>
<dbReference type="Pfam" id="PF01895">
    <property type="entry name" value="PhoU"/>
    <property type="match status" value="2"/>
</dbReference>
<dbReference type="InterPro" id="IPR026022">
    <property type="entry name" value="PhoU_dom"/>
</dbReference>
<feature type="transmembrane region" description="Helical" evidence="6">
    <location>
        <begin position="286"/>
        <end position="308"/>
    </location>
</feature>
<organism evidence="8 9">
    <name type="scientific">Roseinatronobacter alkalisoli</name>
    <dbReference type="NCBI Taxonomy" id="3028235"/>
    <lineage>
        <taxon>Bacteria</taxon>
        <taxon>Pseudomonadati</taxon>
        <taxon>Pseudomonadota</taxon>
        <taxon>Alphaproteobacteria</taxon>
        <taxon>Rhodobacterales</taxon>
        <taxon>Paracoccaceae</taxon>
        <taxon>Roseinatronobacter</taxon>
    </lineage>
</organism>
<dbReference type="PANTHER" id="PTHR10010:SF46">
    <property type="entry name" value="SODIUM-DEPENDENT PHOSPHATE TRANSPORT PROTEIN 2B"/>
    <property type="match status" value="1"/>
</dbReference>